<evidence type="ECO:0000313" key="2">
    <source>
        <dbReference type="EMBL" id="EAS01060.1"/>
    </source>
</evidence>
<dbReference type="KEGG" id="tet:TTHERM_00316130"/>
<dbReference type="OrthoDB" id="1158011at2759"/>
<dbReference type="InterPro" id="IPR016135">
    <property type="entry name" value="UBQ-conjugating_enzyme/RWD"/>
</dbReference>
<name>I7ML29_TETTS</name>
<dbReference type="Pfam" id="PF00179">
    <property type="entry name" value="UQ_con"/>
    <property type="match status" value="1"/>
</dbReference>
<evidence type="ECO:0000259" key="1">
    <source>
        <dbReference type="PROSITE" id="PS50127"/>
    </source>
</evidence>
<dbReference type="RefSeq" id="XP_001021305.1">
    <property type="nucleotide sequence ID" value="XM_001021305.1"/>
</dbReference>
<accession>I7ML29</accession>
<reference evidence="3" key="1">
    <citation type="journal article" date="2006" name="PLoS Biol.">
        <title>Macronuclear genome sequence of the ciliate Tetrahymena thermophila, a model eukaryote.</title>
        <authorList>
            <person name="Eisen J.A."/>
            <person name="Coyne R.S."/>
            <person name="Wu M."/>
            <person name="Wu D."/>
            <person name="Thiagarajan M."/>
            <person name="Wortman J.R."/>
            <person name="Badger J.H."/>
            <person name="Ren Q."/>
            <person name="Amedeo P."/>
            <person name="Jones K.M."/>
            <person name="Tallon L.J."/>
            <person name="Delcher A.L."/>
            <person name="Salzberg S.L."/>
            <person name="Silva J.C."/>
            <person name="Haas B.J."/>
            <person name="Majoros W.H."/>
            <person name="Farzad M."/>
            <person name="Carlton J.M."/>
            <person name="Smith R.K. Jr."/>
            <person name="Garg J."/>
            <person name="Pearlman R.E."/>
            <person name="Karrer K.M."/>
            <person name="Sun L."/>
            <person name="Manning G."/>
            <person name="Elde N.C."/>
            <person name="Turkewitz A.P."/>
            <person name="Asai D.J."/>
            <person name="Wilkes D.E."/>
            <person name="Wang Y."/>
            <person name="Cai H."/>
            <person name="Collins K."/>
            <person name="Stewart B.A."/>
            <person name="Lee S.R."/>
            <person name="Wilamowska K."/>
            <person name="Weinberg Z."/>
            <person name="Ruzzo W.L."/>
            <person name="Wloga D."/>
            <person name="Gaertig J."/>
            <person name="Frankel J."/>
            <person name="Tsao C.-C."/>
            <person name="Gorovsky M.A."/>
            <person name="Keeling P.J."/>
            <person name="Waller R.F."/>
            <person name="Patron N.J."/>
            <person name="Cherry J.M."/>
            <person name="Stover N.A."/>
            <person name="Krieger C.J."/>
            <person name="del Toro C."/>
            <person name="Ryder H.F."/>
            <person name="Williamson S.C."/>
            <person name="Barbeau R.A."/>
            <person name="Hamilton E.P."/>
            <person name="Orias E."/>
        </authorList>
    </citation>
    <scope>NUCLEOTIDE SEQUENCE [LARGE SCALE GENOMIC DNA]</scope>
    <source>
        <strain evidence="3">SB210</strain>
    </source>
</reference>
<dbReference type="InParanoid" id="I7ML29"/>
<feature type="domain" description="UBC core" evidence="1">
    <location>
        <begin position="1"/>
        <end position="157"/>
    </location>
</feature>
<sequence length="188" mass="22615">MALKRIQKEKTQYLQNQMQGVSVKFDESNPYQLYFTIEGPIDTPYYGGQFNYKLIFPPDYPFKPMKITSLQKVYHYSNYTCIIERCNCCSPKNLQLRKEDWSYEFTFYSQIKSIQQCFYTEQFTQLEEVCTEQSKLYKLNREQFNFNVKSQIASEKAKQQILQFIAFQRFIKQFISINSDSVFVDLFF</sequence>
<dbReference type="CDD" id="cd00195">
    <property type="entry name" value="UBCc_UEV"/>
    <property type="match status" value="1"/>
</dbReference>
<dbReference type="InterPro" id="IPR000608">
    <property type="entry name" value="UBC"/>
</dbReference>
<gene>
    <name evidence="2" type="ORF">TTHERM_00316130</name>
</gene>
<dbReference type="InterPro" id="IPR050113">
    <property type="entry name" value="Ub_conjugating_enzyme"/>
</dbReference>
<dbReference type="SMART" id="SM00212">
    <property type="entry name" value="UBCc"/>
    <property type="match status" value="1"/>
</dbReference>
<dbReference type="SUPFAM" id="SSF54495">
    <property type="entry name" value="UBC-like"/>
    <property type="match status" value="1"/>
</dbReference>
<organism evidence="2 3">
    <name type="scientific">Tetrahymena thermophila (strain SB210)</name>
    <dbReference type="NCBI Taxonomy" id="312017"/>
    <lineage>
        <taxon>Eukaryota</taxon>
        <taxon>Sar</taxon>
        <taxon>Alveolata</taxon>
        <taxon>Ciliophora</taxon>
        <taxon>Intramacronucleata</taxon>
        <taxon>Oligohymenophorea</taxon>
        <taxon>Hymenostomatida</taxon>
        <taxon>Tetrahymenina</taxon>
        <taxon>Tetrahymenidae</taxon>
        <taxon>Tetrahymena</taxon>
    </lineage>
</organism>
<dbReference type="Proteomes" id="UP000009168">
    <property type="component" value="Unassembled WGS sequence"/>
</dbReference>
<dbReference type="PANTHER" id="PTHR24067">
    <property type="entry name" value="UBIQUITIN-CONJUGATING ENZYME E2"/>
    <property type="match status" value="1"/>
</dbReference>
<keyword evidence="3" id="KW-1185">Reference proteome</keyword>
<dbReference type="AlphaFoldDB" id="I7ML29"/>
<dbReference type="Gene3D" id="3.10.110.10">
    <property type="entry name" value="Ubiquitin Conjugating Enzyme"/>
    <property type="match status" value="1"/>
</dbReference>
<protein>
    <submittedName>
        <fullName evidence="2">Ubiquitin-conjugating enzyme</fullName>
    </submittedName>
</protein>
<dbReference type="eggNOG" id="KOG0417">
    <property type="taxonomic scope" value="Eukaryota"/>
</dbReference>
<dbReference type="STRING" id="312017.I7ML29"/>
<dbReference type="GeneID" id="7836122"/>
<evidence type="ECO:0000313" key="3">
    <source>
        <dbReference type="Proteomes" id="UP000009168"/>
    </source>
</evidence>
<proteinExistence type="predicted"/>
<dbReference type="HOGENOM" id="CLU_100047_0_0_1"/>
<dbReference type="EMBL" id="GG662605">
    <property type="protein sequence ID" value="EAS01060.1"/>
    <property type="molecule type" value="Genomic_DNA"/>
</dbReference>
<dbReference type="PROSITE" id="PS50127">
    <property type="entry name" value="UBC_2"/>
    <property type="match status" value="1"/>
</dbReference>